<dbReference type="RefSeq" id="WP_153278422.1">
    <property type="nucleotide sequence ID" value="NZ_CP034550.1"/>
</dbReference>
<dbReference type="Proteomes" id="UP000325787">
    <property type="component" value="Chromosome"/>
</dbReference>
<dbReference type="KEGG" id="ssyi:EKG83_26400"/>
<name>A0A5Q0H301_SACSY</name>
<dbReference type="EMBL" id="CP034550">
    <property type="protein sequence ID" value="QFZ20473.1"/>
    <property type="molecule type" value="Genomic_DNA"/>
</dbReference>
<proteinExistence type="predicted"/>
<gene>
    <name evidence="1" type="ORF">EKG83_26400</name>
</gene>
<organism evidence="1 2">
    <name type="scientific">Saccharothrix syringae</name>
    <name type="common">Nocardiopsis syringae</name>
    <dbReference type="NCBI Taxonomy" id="103733"/>
    <lineage>
        <taxon>Bacteria</taxon>
        <taxon>Bacillati</taxon>
        <taxon>Actinomycetota</taxon>
        <taxon>Actinomycetes</taxon>
        <taxon>Pseudonocardiales</taxon>
        <taxon>Pseudonocardiaceae</taxon>
        <taxon>Saccharothrix</taxon>
    </lineage>
</organism>
<dbReference type="AlphaFoldDB" id="A0A5Q0H301"/>
<keyword evidence="2" id="KW-1185">Reference proteome</keyword>
<evidence type="ECO:0000313" key="1">
    <source>
        <dbReference type="EMBL" id="QFZ20473.1"/>
    </source>
</evidence>
<sequence length="176" mass="19391">MLRRFPVDMFSAVLSDVARDRRSVTGAVTDIAALLCVHAQVIAESLGWRPLESHAVTPETVIAISRSNYLRAQIYAVADRVHGGRTVFDHGAREIADLVRAHGFYAADDGLLAERLAVVEQAVADGVLFLVDGAPSRNAIRRLLRCGENRARHVRDAYYRLTLHTAPPLTHWATSL</sequence>
<evidence type="ECO:0000313" key="2">
    <source>
        <dbReference type="Proteomes" id="UP000325787"/>
    </source>
</evidence>
<accession>A0A5Q0H301</accession>
<protein>
    <submittedName>
        <fullName evidence="1">Uncharacterized protein</fullName>
    </submittedName>
</protein>
<reference evidence="2" key="1">
    <citation type="journal article" date="2021" name="Curr. Microbiol.">
        <title>Complete genome of nocamycin-producing strain Saccharothrix syringae NRRL B-16468 reveals the biosynthetic potential for secondary metabolites.</title>
        <authorList>
            <person name="Mo X."/>
            <person name="Yang S."/>
        </authorList>
    </citation>
    <scope>NUCLEOTIDE SEQUENCE [LARGE SCALE GENOMIC DNA]</scope>
    <source>
        <strain evidence="2">ATCC 51364 / DSM 43886 / JCM 6844 / KCTC 9398 / NBRC 14523 / NRRL B-16468 / INA 2240</strain>
    </source>
</reference>